<dbReference type="AlphaFoldDB" id="A0A264VLF5"/>
<gene>
    <name evidence="1" type="ORF">CHI95_23250</name>
</gene>
<dbReference type="EMBL" id="NOWC01000044">
    <property type="protein sequence ID" value="OZS72154.1"/>
    <property type="molecule type" value="Genomic_DNA"/>
</dbReference>
<dbReference type="Proteomes" id="UP000216001">
    <property type="component" value="Unassembled WGS sequence"/>
</dbReference>
<comment type="caution">
    <text evidence="1">The sequence shown here is derived from an EMBL/GenBank/DDBJ whole genome shotgun (WGS) entry which is preliminary data.</text>
</comment>
<evidence type="ECO:0000313" key="2">
    <source>
        <dbReference type="Proteomes" id="UP000216001"/>
    </source>
</evidence>
<proteinExistence type="predicted"/>
<organism evidence="1 2">
    <name type="scientific">Providencia rettgeri</name>
    <dbReference type="NCBI Taxonomy" id="587"/>
    <lineage>
        <taxon>Bacteria</taxon>
        <taxon>Pseudomonadati</taxon>
        <taxon>Pseudomonadota</taxon>
        <taxon>Gammaproteobacteria</taxon>
        <taxon>Enterobacterales</taxon>
        <taxon>Morganellaceae</taxon>
        <taxon>Providencia</taxon>
    </lineage>
</organism>
<accession>A0A264VLF5</accession>
<reference evidence="1 2" key="1">
    <citation type="submission" date="2017-07" db="EMBL/GenBank/DDBJ databases">
        <title>blaIMP-27 on transferable plasmids in Proteus mirabilis and Providencia rettgeri.</title>
        <authorList>
            <person name="Potter R."/>
        </authorList>
    </citation>
    <scope>NUCLEOTIDE SEQUENCE [LARGE SCALE GENOMIC DNA]</scope>
    <source>
        <strain evidence="1 2">PR1</strain>
    </source>
</reference>
<name>A0A264VLF5_PRORE</name>
<evidence type="ECO:0000313" key="1">
    <source>
        <dbReference type="EMBL" id="OZS72154.1"/>
    </source>
</evidence>
<sequence length="110" mass="12393">MPPQHHFEQQNIPKIIPRAAHCVAFFYLREVVMSNQNEAEFSGVIVTSGDLSLEERVTALEKQLSVMQAAMSCELDALSADILRVHVTLNSNEEAYQRILSTLQANYCNQ</sequence>
<protein>
    <submittedName>
        <fullName evidence="1">Uncharacterized protein</fullName>
    </submittedName>
</protein>